<dbReference type="RefSeq" id="WP_114672186.1">
    <property type="nucleotide sequence ID" value="NZ_CP031158.1"/>
</dbReference>
<feature type="signal peptide" evidence="2">
    <location>
        <begin position="1"/>
        <end position="17"/>
    </location>
</feature>
<feature type="region of interest" description="Disordered" evidence="1">
    <location>
        <begin position="80"/>
        <end position="119"/>
    </location>
</feature>
<accession>A0A345II26</accession>
<organism evidence="3 4">
    <name type="scientific">Deinococcus wulumuqiensis</name>
    <dbReference type="NCBI Taxonomy" id="980427"/>
    <lineage>
        <taxon>Bacteria</taxon>
        <taxon>Thermotogati</taxon>
        <taxon>Deinococcota</taxon>
        <taxon>Deinococci</taxon>
        <taxon>Deinococcales</taxon>
        <taxon>Deinococcaceae</taxon>
        <taxon>Deinococcus</taxon>
    </lineage>
</organism>
<sequence length="119" mass="12398">MKALLLAAALVSSAALAQSPDSTVTLPEGVVVKEHLPGAPRGNPQSDKADNPKKVYICHATSAVDNNGYLIVHVSQAAADAHLKHEHATAEDDGHGQGKAKRDRTGRYVGPDCADNLPS</sequence>
<evidence type="ECO:0000256" key="1">
    <source>
        <dbReference type="SAM" id="MobiDB-lite"/>
    </source>
</evidence>
<dbReference type="Proteomes" id="UP000253744">
    <property type="component" value="Chromosome"/>
</dbReference>
<keyword evidence="2" id="KW-0732">Signal</keyword>
<name>A0A345II26_9DEIO</name>
<feature type="chain" id="PRO_5016741093" evidence="2">
    <location>
        <begin position="18"/>
        <end position="119"/>
    </location>
</feature>
<protein>
    <submittedName>
        <fullName evidence="3">Uncharacterized protein</fullName>
    </submittedName>
</protein>
<evidence type="ECO:0000256" key="2">
    <source>
        <dbReference type="SAM" id="SignalP"/>
    </source>
</evidence>
<dbReference type="EMBL" id="CP031158">
    <property type="protein sequence ID" value="AXG99348.1"/>
    <property type="molecule type" value="Genomic_DNA"/>
</dbReference>
<evidence type="ECO:0000313" key="3">
    <source>
        <dbReference type="EMBL" id="AXG99348.1"/>
    </source>
</evidence>
<proteinExistence type="predicted"/>
<dbReference type="AlphaFoldDB" id="A0A345II26"/>
<reference evidence="3 4" key="1">
    <citation type="submission" date="2018-07" db="EMBL/GenBank/DDBJ databases">
        <title>Complete Genome and Methylome Analysis of Deinococcus wulumuqiensis NEB 479.</title>
        <authorList>
            <person name="Fomenkov A."/>
            <person name="Luyten Y."/>
            <person name="Vincze T."/>
            <person name="Anton B.P."/>
            <person name="Clark T."/>
            <person name="Roberts R.J."/>
            <person name="Morgan R.D."/>
        </authorList>
    </citation>
    <scope>NUCLEOTIDE SEQUENCE [LARGE SCALE GENOMIC DNA]</scope>
    <source>
        <strain evidence="3 4">NEB 479</strain>
    </source>
</reference>
<evidence type="ECO:0000313" key="4">
    <source>
        <dbReference type="Proteomes" id="UP000253744"/>
    </source>
</evidence>
<feature type="compositionally biased region" description="Basic and acidic residues" evidence="1">
    <location>
        <begin position="81"/>
        <end position="96"/>
    </location>
</feature>
<dbReference type="KEGG" id="dwu:DVJ83_09580"/>
<gene>
    <name evidence="3" type="ORF">DVJ83_09580</name>
</gene>